<protein>
    <submittedName>
        <fullName evidence="1">Uncharacterized protein</fullName>
    </submittedName>
</protein>
<organism evidence="1 2">
    <name type="scientific">Stenotrophomonas phage A1432</name>
    <dbReference type="NCBI Taxonomy" id="2930315"/>
    <lineage>
        <taxon>Viruses</taxon>
        <taxon>Duplodnaviria</taxon>
        <taxon>Heunggongvirae</taxon>
        <taxon>Uroviricota</taxon>
        <taxon>Caudoviricetes</taxon>
        <taxon>Mesyanzhinovviridae</taxon>
        <taxon>Bradleyvirinae</taxon>
        <taxon>Ghuizhouvirus</taxon>
        <taxon>Ghuizhouvirus A1432</taxon>
    </lineage>
</organism>
<proteinExistence type="predicted"/>
<dbReference type="EMBL" id="ON005621">
    <property type="protein sequence ID" value="UTC28002.1"/>
    <property type="molecule type" value="Genomic_DNA"/>
</dbReference>
<keyword evidence="2" id="KW-1185">Reference proteome</keyword>
<dbReference type="Proteomes" id="UP001056518">
    <property type="component" value="Segment"/>
</dbReference>
<name>A0A9E7N180_9CAUD</name>
<evidence type="ECO:0000313" key="2">
    <source>
        <dbReference type="Proteomes" id="UP001056518"/>
    </source>
</evidence>
<reference evidence="1" key="1">
    <citation type="submission" date="2022-03" db="EMBL/GenBank/DDBJ databases">
        <authorList>
            <person name="Xu M."/>
        </authorList>
    </citation>
    <scope>NUCLEOTIDE SEQUENCE</scope>
</reference>
<accession>A0A9E7N180</accession>
<evidence type="ECO:0000313" key="1">
    <source>
        <dbReference type="EMBL" id="UTC28002.1"/>
    </source>
</evidence>
<dbReference type="GeneID" id="79585828"/>
<dbReference type="KEGG" id="vg:79585828"/>
<sequence length="82" mass="9012">MISKKYGKRHRDGETIVPPKGWVLLAEGSPVPHAHREYIENYGGGWAGWAAPRRCHSTMTPMTAQVWGSVRAIAVPEEASAD</sequence>
<dbReference type="RefSeq" id="YP_010738457.1">
    <property type="nucleotide sequence ID" value="NC_073027.1"/>
</dbReference>